<dbReference type="GO" id="GO:0005783">
    <property type="term" value="C:endoplasmic reticulum"/>
    <property type="evidence" value="ECO:0007669"/>
    <property type="project" value="UniProtKB-SubCell"/>
</dbReference>
<feature type="domain" description="Sec39" evidence="6">
    <location>
        <begin position="13"/>
        <end position="818"/>
    </location>
</feature>
<dbReference type="AlphaFoldDB" id="A0A6A6DYT0"/>
<dbReference type="Pfam" id="PF08314">
    <property type="entry name" value="Sec39"/>
    <property type="match status" value="1"/>
</dbReference>
<proteinExistence type="predicted"/>
<organism evidence="7 8">
    <name type="scientific">Zopfia rhizophila CBS 207.26</name>
    <dbReference type="NCBI Taxonomy" id="1314779"/>
    <lineage>
        <taxon>Eukaryota</taxon>
        <taxon>Fungi</taxon>
        <taxon>Dikarya</taxon>
        <taxon>Ascomycota</taxon>
        <taxon>Pezizomycotina</taxon>
        <taxon>Dothideomycetes</taxon>
        <taxon>Dothideomycetes incertae sedis</taxon>
        <taxon>Zopfiaceae</taxon>
        <taxon>Zopfia</taxon>
    </lineage>
</organism>
<evidence type="ECO:0000259" key="6">
    <source>
        <dbReference type="Pfam" id="PF08314"/>
    </source>
</evidence>
<dbReference type="GO" id="GO:0015031">
    <property type="term" value="P:protein transport"/>
    <property type="evidence" value="ECO:0007669"/>
    <property type="project" value="UniProtKB-KW"/>
</dbReference>
<dbReference type="PANTHER" id="PTHR40787">
    <property type="entry name" value="SECRETED PROTEIN"/>
    <property type="match status" value="1"/>
</dbReference>
<dbReference type="InterPro" id="IPR013244">
    <property type="entry name" value="Sec39_domain"/>
</dbReference>
<reference evidence="7" key="1">
    <citation type="journal article" date="2020" name="Stud. Mycol.">
        <title>101 Dothideomycetes genomes: a test case for predicting lifestyles and emergence of pathogens.</title>
        <authorList>
            <person name="Haridas S."/>
            <person name="Albert R."/>
            <person name="Binder M."/>
            <person name="Bloem J."/>
            <person name="Labutti K."/>
            <person name="Salamov A."/>
            <person name="Andreopoulos B."/>
            <person name="Baker S."/>
            <person name="Barry K."/>
            <person name="Bills G."/>
            <person name="Bluhm B."/>
            <person name="Cannon C."/>
            <person name="Castanera R."/>
            <person name="Culley D."/>
            <person name="Daum C."/>
            <person name="Ezra D."/>
            <person name="Gonzalez J."/>
            <person name="Henrissat B."/>
            <person name="Kuo A."/>
            <person name="Liang C."/>
            <person name="Lipzen A."/>
            <person name="Lutzoni F."/>
            <person name="Magnuson J."/>
            <person name="Mondo S."/>
            <person name="Nolan M."/>
            <person name="Ohm R."/>
            <person name="Pangilinan J."/>
            <person name="Park H.-J."/>
            <person name="Ramirez L."/>
            <person name="Alfaro M."/>
            <person name="Sun H."/>
            <person name="Tritt A."/>
            <person name="Yoshinaga Y."/>
            <person name="Zwiers L.-H."/>
            <person name="Turgeon B."/>
            <person name="Goodwin S."/>
            <person name="Spatafora J."/>
            <person name="Crous P."/>
            <person name="Grigoriev I."/>
        </authorList>
    </citation>
    <scope>NUCLEOTIDE SEQUENCE</scope>
    <source>
        <strain evidence="7">CBS 207.26</strain>
    </source>
</reference>
<keyword evidence="2" id="KW-0813">Transport</keyword>
<feature type="region of interest" description="Disordered" evidence="5">
    <location>
        <begin position="879"/>
        <end position="917"/>
    </location>
</feature>
<evidence type="ECO:0000256" key="4">
    <source>
        <dbReference type="ARBA" id="ARBA00022927"/>
    </source>
</evidence>
<name>A0A6A6DYT0_9PEZI</name>
<evidence type="ECO:0000256" key="1">
    <source>
        <dbReference type="ARBA" id="ARBA00004240"/>
    </source>
</evidence>
<dbReference type="PANTHER" id="PTHR40787:SF3">
    <property type="entry name" value="PROTEIN TRANSPORT PROTEIN SEC39"/>
    <property type="match status" value="1"/>
</dbReference>
<evidence type="ECO:0000313" key="7">
    <source>
        <dbReference type="EMBL" id="KAF2183130.1"/>
    </source>
</evidence>
<accession>A0A6A6DYT0</accession>
<evidence type="ECO:0000256" key="2">
    <source>
        <dbReference type="ARBA" id="ARBA00022448"/>
    </source>
</evidence>
<keyword evidence="4" id="KW-0653">Protein transport</keyword>
<keyword evidence="3" id="KW-0256">Endoplasmic reticulum</keyword>
<keyword evidence="8" id="KW-1185">Reference proteome</keyword>
<dbReference type="EMBL" id="ML994644">
    <property type="protein sequence ID" value="KAF2183130.1"/>
    <property type="molecule type" value="Genomic_DNA"/>
</dbReference>
<evidence type="ECO:0000256" key="3">
    <source>
        <dbReference type="ARBA" id="ARBA00022824"/>
    </source>
</evidence>
<feature type="compositionally biased region" description="Low complexity" evidence="5">
    <location>
        <begin position="703"/>
        <end position="717"/>
    </location>
</feature>
<comment type="subcellular location">
    <subcellularLocation>
        <location evidence="1">Endoplasmic reticulum</location>
    </subcellularLocation>
</comment>
<evidence type="ECO:0000313" key="8">
    <source>
        <dbReference type="Proteomes" id="UP000800200"/>
    </source>
</evidence>
<feature type="region of interest" description="Disordered" evidence="5">
    <location>
        <begin position="703"/>
        <end position="723"/>
    </location>
</feature>
<gene>
    <name evidence="7" type="ORF">K469DRAFT_635591</name>
</gene>
<dbReference type="Proteomes" id="UP000800200">
    <property type="component" value="Unassembled WGS sequence"/>
</dbReference>
<dbReference type="OrthoDB" id="3434013at2759"/>
<sequence>MAELQKLSAPHCILLAVQFASEANINALRILTARRQDAFAPELSLRILLTYLPESVETSIYTQYLYDLATSPRLQSEKPVVALDISLVKELSDSQARRRTNKLHLLSLAHPLYRNESGLDPLTLFLIHRAHRIDSETGLLDLVAQLVVPFLDHSEYLRTWFISTVLPPLRLGYEYYPQNTIPSLDTFAQLKGTRAIELQLSNLQHARRAAHESENAGRDLRGVIGPWMCGANERKRRKLDVEQRRASIGQQQEHETDDWECLFEWLVHTSKDDLTLISSVIADWDGPKDIDLGGYDDGHVYMDEDRQRQLELRYAQSALASLYLVDGHSPETIKIEHAILTRVATLLDLDPPPDLNVGLVSIPSYDPTFPVSHDSSANVLQSEQLLRQDNILTQPGRNTFLLLELFIFSACVLSSVRHDVSVRDLAKMYLRDDSAEQFSLLQKILHSISSGPRTDDEQWRMIRTKLLWLWDWGAKKHEGGLNLGRGIFGKIERETFETEILKALLEGGHYSLAIKLYIQAPSDLQLPLPDVEKVVLASSMENYDNASNGNRTRGGMKRASDIIAAFGPYFPSSSRFRRTQALLSATHAMSFYSLILQHGVPFQPVNIRVSSDPLSLLRKLLSQNSRSYTHLDDLISIGQNLLVSMPSTLMDEDSSSFPCSNPAEVEKKKAAAERRVIGMAVEAALEEDDFETAYSYVINRLSPASPSDVSPAASESSQRFSMDSNYSVSLQPNDYSEDVSWRAAFLAGRHRSSPLSSSMTSGKSTARPHLRRLEQRMELLSQALLLAPPGHLEEVLAVWQQCEAEMTSLLAEETEIEQRFNDFADRKLPGAFANETVAVQPRREVGRGAVEEAPMGLFDVARGAAAAFSKSAFPLRGSNVSTSRAETRDIEGPQGRVSSDLTSESGSIGGGDEGRVRKRDMVANAVTGGLASGLGWVLGATPVQDQDSP</sequence>
<protein>
    <submittedName>
        <fullName evidence="7">Secretory pathway Sec39</fullName>
    </submittedName>
</protein>
<dbReference type="GO" id="GO:0006890">
    <property type="term" value="P:retrograde vesicle-mediated transport, Golgi to endoplasmic reticulum"/>
    <property type="evidence" value="ECO:0007669"/>
    <property type="project" value="InterPro"/>
</dbReference>
<evidence type="ECO:0000256" key="5">
    <source>
        <dbReference type="SAM" id="MobiDB-lite"/>
    </source>
</evidence>